<dbReference type="PANTHER" id="PTHR45947">
    <property type="entry name" value="SULFOQUINOVOSYL TRANSFERASE SQD2"/>
    <property type="match status" value="1"/>
</dbReference>
<dbReference type="CDD" id="cd03814">
    <property type="entry name" value="GT4-like"/>
    <property type="match status" value="1"/>
</dbReference>
<dbReference type="Gene3D" id="3.40.50.2000">
    <property type="entry name" value="Glycogen Phosphorylase B"/>
    <property type="match status" value="2"/>
</dbReference>
<feature type="domain" description="Glycosyl transferase family 1" evidence="3">
    <location>
        <begin position="200"/>
        <end position="344"/>
    </location>
</feature>
<reference evidence="5 6" key="1">
    <citation type="submission" date="2020-08" db="EMBL/GenBank/DDBJ databases">
        <title>Whole genome shotgun sequence of Actinoplanes ianthinogenes NBRC 13996.</title>
        <authorList>
            <person name="Komaki H."/>
            <person name="Tamura T."/>
        </authorList>
    </citation>
    <scope>NUCLEOTIDE SEQUENCE [LARGE SCALE GENOMIC DNA]</scope>
    <source>
        <strain evidence="5 6">NBRC 13996</strain>
    </source>
</reference>
<evidence type="ECO:0000313" key="6">
    <source>
        <dbReference type="Proteomes" id="UP000676967"/>
    </source>
</evidence>
<dbReference type="EMBL" id="AP023356">
    <property type="protein sequence ID" value="BCJ40199.1"/>
    <property type="molecule type" value="Genomic_DNA"/>
</dbReference>
<keyword evidence="6" id="KW-1185">Reference proteome</keyword>
<name>A0ABM7LLT8_9ACTN</name>
<dbReference type="RefSeq" id="WP_189331025.1">
    <property type="nucleotide sequence ID" value="NZ_AP023356.1"/>
</dbReference>
<protein>
    <submittedName>
        <fullName evidence="5">GDP-mannose-dependent alpha-mannosyltransferase</fullName>
    </submittedName>
</protein>
<evidence type="ECO:0000259" key="4">
    <source>
        <dbReference type="Pfam" id="PF13439"/>
    </source>
</evidence>
<gene>
    <name evidence="5" type="ORF">Aiant_08560</name>
</gene>
<dbReference type="Pfam" id="PF00534">
    <property type="entry name" value="Glycos_transf_1"/>
    <property type="match status" value="1"/>
</dbReference>
<dbReference type="Proteomes" id="UP000676967">
    <property type="component" value="Chromosome"/>
</dbReference>
<dbReference type="Pfam" id="PF13439">
    <property type="entry name" value="Glyco_transf_4"/>
    <property type="match status" value="1"/>
</dbReference>
<sequence>MRIALVTESFMPDVNGVAHSVVRTAEHLLRTGHEPLVIAPVPAPGPVPATLPYPVVRIPSIPMPGYPQIRLGLPKLPALRAAIRAHDADVVHLASPFVLGAWARTAATKLDLPTVAVYQTDVAAYARARNLGVCEDLSWRWIRRLHNRATRTLAPSTESVTALHRHGVERVHLWRRGVDDVRFHPGRRSAGVRRALCGDGEVLVGYVGRLAVEKEIDLLAGVTRLPGVRLVVVGDGPAGATLRKALPRATFLGARHGGQLARIYASLDVFAHTGPFETFGQTVQEAMASGVPVVAPARGGPCDLVRDGSTGFLVPPHEEAGFTAAVATLAADPGLRRRMGATGRTAIGGRSWTAVGDQLLGHYAQVLGETLPAVPKIFRRRAAAA</sequence>
<dbReference type="InterPro" id="IPR028098">
    <property type="entry name" value="Glyco_trans_4-like_N"/>
</dbReference>
<feature type="domain" description="Glycosyltransferase subfamily 4-like N-terminal" evidence="4">
    <location>
        <begin position="14"/>
        <end position="180"/>
    </location>
</feature>
<proteinExistence type="predicted"/>
<keyword evidence="2" id="KW-0808">Transferase</keyword>
<evidence type="ECO:0000256" key="2">
    <source>
        <dbReference type="ARBA" id="ARBA00022679"/>
    </source>
</evidence>
<keyword evidence="1" id="KW-0328">Glycosyltransferase</keyword>
<dbReference type="InterPro" id="IPR001296">
    <property type="entry name" value="Glyco_trans_1"/>
</dbReference>
<evidence type="ECO:0000313" key="5">
    <source>
        <dbReference type="EMBL" id="BCJ40199.1"/>
    </source>
</evidence>
<dbReference type="SUPFAM" id="SSF53756">
    <property type="entry name" value="UDP-Glycosyltransferase/glycogen phosphorylase"/>
    <property type="match status" value="1"/>
</dbReference>
<dbReference type="InterPro" id="IPR050194">
    <property type="entry name" value="Glycosyltransferase_grp1"/>
</dbReference>
<accession>A0ABM7LLT8</accession>
<organism evidence="5 6">
    <name type="scientific">Actinoplanes ianthinogenes</name>
    <dbReference type="NCBI Taxonomy" id="122358"/>
    <lineage>
        <taxon>Bacteria</taxon>
        <taxon>Bacillati</taxon>
        <taxon>Actinomycetota</taxon>
        <taxon>Actinomycetes</taxon>
        <taxon>Micromonosporales</taxon>
        <taxon>Micromonosporaceae</taxon>
        <taxon>Actinoplanes</taxon>
    </lineage>
</organism>
<dbReference type="PANTHER" id="PTHR45947:SF3">
    <property type="entry name" value="SULFOQUINOVOSYL TRANSFERASE SQD2"/>
    <property type="match status" value="1"/>
</dbReference>
<evidence type="ECO:0000256" key="1">
    <source>
        <dbReference type="ARBA" id="ARBA00022676"/>
    </source>
</evidence>
<evidence type="ECO:0000259" key="3">
    <source>
        <dbReference type="Pfam" id="PF00534"/>
    </source>
</evidence>